<feature type="transmembrane region" description="Helical" evidence="7">
    <location>
        <begin position="92"/>
        <end position="110"/>
    </location>
</feature>
<evidence type="ECO:0000256" key="1">
    <source>
        <dbReference type="ARBA" id="ARBA00004141"/>
    </source>
</evidence>
<accession>A0ABP9WXZ9</accession>
<reference evidence="10 11" key="1">
    <citation type="submission" date="2024-02" db="EMBL/GenBank/DDBJ databases">
        <title>Herpetosiphon gulosus NBRC 112829.</title>
        <authorList>
            <person name="Ichikawa N."/>
            <person name="Katano-Makiyama Y."/>
            <person name="Hidaka K."/>
        </authorList>
    </citation>
    <scope>NUCLEOTIDE SEQUENCE [LARGE SCALE GENOMIC DNA]</scope>
    <source>
        <strain evidence="10 11">NBRC 112829</strain>
    </source>
</reference>
<evidence type="ECO:0000256" key="4">
    <source>
        <dbReference type="ARBA" id="ARBA00022692"/>
    </source>
</evidence>
<evidence type="ECO:0000256" key="6">
    <source>
        <dbReference type="ARBA" id="ARBA00023136"/>
    </source>
</evidence>
<dbReference type="InterPro" id="IPR050291">
    <property type="entry name" value="CDF_Transporter"/>
</dbReference>
<keyword evidence="11" id="KW-1185">Reference proteome</keyword>
<dbReference type="PANTHER" id="PTHR43840:SF15">
    <property type="entry name" value="MITOCHONDRIAL METAL TRANSPORTER 1-RELATED"/>
    <property type="match status" value="1"/>
</dbReference>
<keyword evidence="4 7" id="KW-0812">Transmembrane</keyword>
<dbReference type="InterPro" id="IPR027469">
    <property type="entry name" value="Cation_efflux_TMD_sf"/>
</dbReference>
<evidence type="ECO:0000259" key="9">
    <source>
        <dbReference type="Pfam" id="PF16916"/>
    </source>
</evidence>
<dbReference type="Pfam" id="PF01545">
    <property type="entry name" value="Cation_efflux"/>
    <property type="match status" value="1"/>
</dbReference>
<evidence type="ECO:0000256" key="3">
    <source>
        <dbReference type="ARBA" id="ARBA00022448"/>
    </source>
</evidence>
<feature type="transmembrane region" description="Helical" evidence="7">
    <location>
        <begin position="203"/>
        <end position="222"/>
    </location>
</feature>
<feature type="domain" description="Cation efflux protein transmembrane" evidence="8">
    <location>
        <begin position="61"/>
        <end position="252"/>
    </location>
</feature>
<sequence>MNQAITQHHHHDHDHQHGSSWWRSLGEALHLPGFNHDHDHDTAKVVALTGSASHLGIRTIWWSLLLLGLTTVIQVVIYWLSGSVALLGDTVHNFGDALNTLPLLVAFMLARRAATSRYRYGFGRAEDLAGLAIVASMAISAIYIGIEAWQKLLNPTQITQLPWVIAAAIIGFFGNYAVAYLEIRTGKKINSAALIADGKHAQIDALTSLAVLGAAAGAWLGWSLLDPLIGLLMTIIIAGMTWQTARTIWQRLMDAVDPHLIAHVEEAVGSVAEVQSVQQLRARWLGHQLLVDLTVQVVAERSIAETAILRQQLHAQVEQVVQRPVELSVQFMPAK</sequence>
<feature type="domain" description="Cation efflux protein cytoplasmic" evidence="9">
    <location>
        <begin position="258"/>
        <end position="331"/>
    </location>
</feature>
<dbReference type="RefSeq" id="WP_345720672.1">
    <property type="nucleotide sequence ID" value="NZ_BAABRU010000003.1"/>
</dbReference>
<evidence type="ECO:0000256" key="7">
    <source>
        <dbReference type="SAM" id="Phobius"/>
    </source>
</evidence>
<evidence type="ECO:0000313" key="10">
    <source>
        <dbReference type="EMBL" id="GAA5527035.1"/>
    </source>
</evidence>
<evidence type="ECO:0000256" key="5">
    <source>
        <dbReference type="ARBA" id="ARBA00022989"/>
    </source>
</evidence>
<dbReference type="SUPFAM" id="SSF161111">
    <property type="entry name" value="Cation efflux protein transmembrane domain-like"/>
    <property type="match status" value="1"/>
</dbReference>
<organism evidence="10 11">
    <name type="scientific">Herpetosiphon gulosus</name>
    <dbReference type="NCBI Taxonomy" id="1973496"/>
    <lineage>
        <taxon>Bacteria</taxon>
        <taxon>Bacillati</taxon>
        <taxon>Chloroflexota</taxon>
        <taxon>Chloroflexia</taxon>
        <taxon>Herpetosiphonales</taxon>
        <taxon>Herpetosiphonaceae</taxon>
        <taxon>Herpetosiphon</taxon>
    </lineage>
</organism>
<protein>
    <submittedName>
        <fullName evidence="10">Cation efflux system protein Rv2025c</fullName>
    </submittedName>
</protein>
<dbReference type="InterPro" id="IPR058533">
    <property type="entry name" value="Cation_efflux_TM"/>
</dbReference>
<evidence type="ECO:0000259" key="8">
    <source>
        <dbReference type="Pfam" id="PF01545"/>
    </source>
</evidence>
<gene>
    <name evidence="10" type="ORF">Hgul01_00817</name>
</gene>
<feature type="transmembrane region" description="Helical" evidence="7">
    <location>
        <begin position="228"/>
        <end position="245"/>
    </location>
</feature>
<feature type="transmembrane region" description="Helical" evidence="7">
    <location>
        <begin position="60"/>
        <end position="80"/>
    </location>
</feature>
<dbReference type="Proteomes" id="UP001428290">
    <property type="component" value="Unassembled WGS sequence"/>
</dbReference>
<dbReference type="EMBL" id="BAABRU010000003">
    <property type="protein sequence ID" value="GAA5527035.1"/>
    <property type="molecule type" value="Genomic_DNA"/>
</dbReference>
<dbReference type="Gene3D" id="1.20.1510.10">
    <property type="entry name" value="Cation efflux protein transmembrane domain"/>
    <property type="match status" value="1"/>
</dbReference>
<dbReference type="InterPro" id="IPR002524">
    <property type="entry name" value="Cation_efflux"/>
</dbReference>
<dbReference type="InterPro" id="IPR036837">
    <property type="entry name" value="Cation_efflux_CTD_sf"/>
</dbReference>
<dbReference type="SUPFAM" id="SSF160240">
    <property type="entry name" value="Cation efflux protein cytoplasmic domain-like"/>
    <property type="match status" value="1"/>
</dbReference>
<keyword evidence="6 7" id="KW-0472">Membrane</keyword>
<evidence type="ECO:0000313" key="11">
    <source>
        <dbReference type="Proteomes" id="UP001428290"/>
    </source>
</evidence>
<evidence type="ECO:0000256" key="2">
    <source>
        <dbReference type="ARBA" id="ARBA00008114"/>
    </source>
</evidence>
<comment type="caution">
    <text evidence="10">The sequence shown here is derived from an EMBL/GenBank/DDBJ whole genome shotgun (WGS) entry which is preliminary data.</text>
</comment>
<dbReference type="InterPro" id="IPR027470">
    <property type="entry name" value="Cation_efflux_CTD"/>
</dbReference>
<comment type="subcellular location">
    <subcellularLocation>
        <location evidence="1">Membrane</location>
        <topology evidence="1">Multi-pass membrane protein</topology>
    </subcellularLocation>
</comment>
<proteinExistence type="inferred from homology"/>
<name>A0ABP9WXZ9_9CHLR</name>
<feature type="transmembrane region" description="Helical" evidence="7">
    <location>
        <begin position="161"/>
        <end position="183"/>
    </location>
</feature>
<feature type="transmembrane region" description="Helical" evidence="7">
    <location>
        <begin position="131"/>
        <end position="149"/>
    </location>
</feature>
<keyword evidence="5 7" id="KW-1133">Transmembrane helix</keyword>
<comment type="similarity">
    <text evidence="2">Belongs to the cation diffusion facilitator (CDF) transporter (TC 2.A.4) family.</text>
</comment>
<dbReference type="Pfam" id="PF16916">
    <property type="entry name" value="ZT_dimer"/>
    <property type="match status" value="1"/>
</dbReference>
<dbReference type="NCBIfam" id="TIGR01297">
    <property type="entry name" value="CDF"/>
    <property type="match status" value="1"/>
</dbReference>
<keyword evidence="3" id="KW-0813">Transport</keyword>
<dbReference type="PANTHER" id="PTHR43840">
    <property type="entry name" value="MITOCHONDRIAL METAL TRANSPORTER 1-RELATED"/>
    <property type="match status" value="1"/>
</dbReference>
<dbReference type="Gene3D" id="3.30.70.1350">
    <property type="entry name" value="Cation efflux protein, cytoplasmic domain"/>
    <property type="match status" value="1"/>
</dbReference>